<feature type="region of interest" description="Disordered" evidence="2">
    <location>
        <begin position="198"/>
        <end position="217"/>
    </location>
</feature>
<dbReference type="AlphaFoldDB" id="A0AAV8YYW4"/>
<dbReference type="InterPro" id="IPR031986">
    <property type="entry name" value="GD_N"/>
</dbReference>
<evidence type="ECO:0000256" key="2">
    <source>
        <dbReference type="SAM" id="MobiDB-lite"/>
    </source>
</evidence>
<dbReference type="Pfam" id="PF00089">
    <property type="entry name" value="Trypsin"/>
    <property type="match status" value="1"/>
</dbReference>
<keyword evidence="5" id="KW-1185">Reference proteome</keyword>
<protein>
    <recommendedName>
        <fullName evidence="3">Peptidase S1 domain-containing protein</fullName>
    </recommendedName>
</protein>
<dbReference type="Pfam" id="PF16030">
    <property type="entry name" value="GD_N"/>
    <property type="match status" value="1"/>
</dbReference>
<dbReference type="PRINTS" id="PR00722">
    <property type="entry name" value="CHYMOTRYPSIN"/>
</dbReference>
<evidence type="ECO:0000313" key="5">
    <source>
        <dbReference type="Proteomes" id="UP001162162"/>
    </source>
</evidence>
<dbReference type="Proteomes" id="UP001162162">
    <property type="component" value="Unassembled WGS sequence"/>
</dbReference>
<dbReference type="Gene3D" id="2.40.10.10">
    <property type="entry name" value="Trypsin-like serine proteases"/>
    <property type="match status" value="2"/>
</dbReference>
<dbReference type="GO" id="GO:0006508">
    <property type="term" value="P:proteolysis"/>
    <property type="evidence" value="ECO:0007669"/>
    <property type="project" value="InterPro"/>
</dbReference>
<evidence type="ECO:0000313" key="4">
    <source>
        <dbReference type="EMBL" id="KAJ8956094.1"/>
    </source>
</evidence>
<feature type="compositionally biased region" description="Polar residues" evidence="2">
    <location>
        <begin position="198"/>
        <end position="214"/>
    </location>
</feature>
<feature type="domain" description="Peptidase S1" evidence="3">
    <location>
        <begin position="239"/>
        <end position="441"/>
    </location>
</feature>
<dbReference type="FunFam" id="2.40.10.10:FF:000068">
    <property type="entry name" value="transmembrane protease serine 2"/>
    <property type="match status" value="1"/>
</dbReference>
<dbReference type="InterPro" id="IPR043504">
    <property type="entry name" value="Peptidase_S1_PA_chymotrypsin"/>
</dbReference>
<dbReference type="PROSITE" id="PS50240">
    <property type="entry name" value="TRYPSIN_DOM"/>
    <property type="match status" value="1"/>
</dbReference>
<feature type="region of interest" description="Disordered" evidence="2">
    <location>
        <begin position="66"/>
        <end position="136"/>
    </location>
</feature>
<dbReference type="InterPro" id="IPR001314">
    <property type="entry name" value="Peptidase_S1A"/>
</dbReference>
<dbReference type="PANTHER" id="PTHR24260:SF143">
    <property type="entry name" value="SERINE PROTEASE GD-LIKE PROTEIN"/>
    <property type="match status" value="1"/>
</dbReference>
<proteinExistence type="predicted"/>
<dbReference type="InterPro" id="IPR001254">
    <property type="entry name" value="Trypsin_dom"/>
</dbReference>
<dbReference type="SMART" id="SM00020">
    <property type="entry name" value="Tryp_SPc"/>
    <property type="match status" value="1"/>
</dbReference>
<gene>
    <name evidence="4" type="ORF">NQ318_016547</name>
</gene>
<evidence type="ECO:0000259" key="3">
    <source>
        <dbReference type="PROSITE" id="PS50240"/>
    </source>
</evidence>
<dbReference type="PROSITE" id="PS00134">
    <property type="entry name" value="TRYPSIN_HIS"/>
    <property type="match status" value="1"/>
</dbReference>
<feature type="compositionally biased region" description="Low complexity" evidence="2">
    <location>
        <begin position="106"/>
        <end position="121"/>
    </location>
</feature>
<reference evidence="4" key="1">
    <citation type="journal article" date="2023" name="Insect Mol. Biol.">
        <title>Genome sequencing provides insights into the evolution of gene families encoding plant cell wall-degrading enzymes in longhorned beetles.</title>
        <authorList>
            <person name="Shin N.R."/>
            <person name="Okamura Y."/>
            <person name="Kirsch R."/>
            <person name="Pauchet Y."/>
        </authorList>
    </citation>
    <scope>NUCLEOTIDE SEQUENCE</scope>
    <source>
        <strain evidence="4">AMC_N1</strain>
    </source>
</reference>
<dbReference type="PANTHER" id="PTHR24260">
    <property type="match status" value="1"/>
</dbReference>
<dbReference type="InterPro" id="IPR051333">
    <property type="entry name" value="CLIP_Serine_Protease"/>
</dbReference>
<dbReference type="InterPro" id="IPR018114">
    <property type="entry name" value="TRYPSIN_HIS"/>
</dbReference>
<organism evidence="4 5">
    <name type="scientific">Aromia moschata</name>
    <dbReference type="NCBI Taxonomy" id="1265417"/>
    <lineage>
        <taxon>Eukaryota</taxon>
        <taxon>Metazoa</taxon>
        <taxon>Ecdysozoa</taxon>
        <taxon>Arthropoda</taxon>
        <taxon>Hexapoda</taxon>
        <taxon>Insecta</taxon>
        <taxon>Pterygota</taxon>
        <taxon>Neoptera</taxon>
        <taxon>Endopterygota</taxon>
        <taxon>Coleoptera</taxon>
        <taxon>Polyphaga</taxon>
        <taxon>Cucujiformia</taxon>
        <taxon>Chrysomeloidea</taxon>
        <taxon>Cerambycidae</taxon>
        <taxon>Cerambycinae</taxon>
        <taxon>Callichromatini</taxon>
        <taxon>Aromia</taxon>
    </lineage>
</organism>
<name>A0AAV8YYW4_9CUCU</name>
<dbReference type="CDD" id="cd00190">
    <property type="entry name" value="Tryp_SPc"/>
    <property type="match status" value="1"/>
</dbReference>
<sequence>MPKPPLAKGNWFGESMTKDNMDFTIQNMTYKLRPGPPVPVRFFVKYNQARTIPSVSVIRLNGRTICPARGGEERGPTNPKLHISRPKPTQTNGGSGERRDRPTSLSSGANGGNNRPSNNYNRPTERPGYNRRSGLDLSDTISNRVSCLIAIATSVHNVVKCSPASAAVYGTRPITALNEGKFLEKAFSALRLVSAEDYSSNSRSTLRPTSNSALNVDDETPSSHDFFQGDFGILTQNKPVGSRPVQHGSDWPWHAALYHSTGTELKYTCGGTLVAPQYVVTAAHCVTKPGTNNGVDPQYMLVYMGKHSLMAFGADVQDKTIAGIYVHPDYNYSVYFNDIAILKLSSPFEITNFVRTCCLWEEDLDLEEIIGRKGTSVCNGDSGSGMFFQKKRSGNENPAWQLRGLVSVGVALQGSGICDASQYVIFTDAAKYTGWIRRIIGSEN</sequence>
<dbReference type="EMBL" id="JAPWTK010000033">
    <property type="protein sequence ID" value="KAJ8956094.1"/>
    <property type="molecule type" value="Genomic_DNA"/>
</dbReference>
<comment type="caution">
    <text evidence="4">The sequence shown here is derived from an EMBL/GenBank/DDBJ whole genome shotgun (WGS) entry which is preliminary data.</text>
</comment>
<dbReference type="InterPro" id="IPR009003">
    <property type="entry name" value="Peptidase_S1_PA"/>
</dbReference>
<dbReference type="GO" id="GO:0004252">
    <property type="term" value="F:serine-type endopeptidase activity"/>
    <property type="evidence" value="ECO:0007669"/>
    <property type="project" value="InterPro"/>
</dbReference>
<accession>A0AAV8YYW4</accession>
<evidence type="ECO:0000256" key="1">
    <source>
        <dbReference type="ARBA" id="ARBA00023157"/>
    </source>
</evidence>
<keyword evidence="1" id="KW-1015">Disulfide bond</keyword>
<dbReference type="SUPFAM" id="SSF50494">
    <property type="entry name" value="Trypsin-like serine proteases"/>
    <property type="match status" value="1"/>
</dbReference>